<gene>
    <name evidence="6" type="ORF">GL286_20055</name>
</gene>
<organism evidence="6 7">
    <name type="scientific">Paracoccus aestuariivivens</name>
    <dbReference type="NCBI Taxonomy" id="1820333"/>
    <lineage>
        <taxon>Bacteria</taxon>
        <taxon>Pseudomonadati</taxon>
        <taxon>Pseudomonadota</taxon>
        <taxon>Alphaproteobacteria</taxon>
        <taxon>Rhodobacterales</taxon>
        <taxon>Paracoccaceae</taxon>
        <taxon>Paracoccus</taxon>
    </lineage>
</organism>
<dbReference type="OrthoDB" id="9812625at2"/>
<dbReference type="Gene3D" id="3.40.309.10">
    <property type="entry name" value="Aldehyde Dehydrogenase, Chain A, domain 2"/>
    <property type="match status" value="1"/>
</dbReference>
<dbReference type="Gene3D" id="3.40.605.10">
    <property type="entry name" value="Aldehyde Dehydrogenase, Chain A, domain 1"/>
    <property type="match status" value="1"/>
</dbReference>
<accession>A0A6L6JCS4</accession>
<evidence type="ECO:0000256" key="3">
    <source>
        <dbReference type="PROSITE-ProRule" id="PRU10007"/>
    </source>
</evidence>
<evidence type="ECO:0000256" key="2">
    <source>
        <dbReference type="ARBA" id="ARBA00023002"/>
    </source>
</evidence>
<dbReference type="InterPro" id="IPR016161">
    <property type="entry name" value="Ald_DH/histidinol_DH"/>
</dbReference>
<proteinExistence type="inferred from homology"/>
<dbReference type="PANTHER" id="PTHR42804:SF1">
    <property type="entry name" value="ALDEHYDE DEHYDROGENASE-RELATED"/>
    <property type="match status" value="1"/>
</dbReference>
<comment type="similarity">
    <text evidence="1 4">Belongs to the aldehyde dehydrogenase family.</text>
</comment>
<evidence type="ECO:0000259" key="5">
    <source>
        <dbReference type="Pfam" id="PF00171"/>
    </source>
</evidence>
<dbReference type="SUPFAM" id="SSF53720">
    <property type="entry name" value="ALDH-like"/>
    <property type="match status" value="1"/>
</dbReference>
<dbReference type="EMBL" id="WMIE01000024">
    <property type="protein sequence ID" value="MTH80003.1"/>
    <property type="molecule type" value="Genomic_DNA"/>
</dbReference>
<protein>
    <submittedName>
        <fullName evidence="6">Aldehyde dehydrogenase family protein</fullName>
    </submittedName>
</protein>
<dbReference type="CDD" id="cd07138">
    <property type="entry name" value="ALDH_CddD_SSP0762"/>
    <property type="match status" value="1"/>
</dbReference>
<dbReference type="PANTHER" id="PTHR42804">
    <property type="entry name" value="ALDEHYDE DEHYDROGENASE"/>
    <property type="match status" value="1"/>
</dbReference>
<reference evidence="6 7" key="1">
    <citation type="submission" date="2019-11" db="EMBL/GenBank/DDBJ databases">
        <authorList>
            <person name="Dong K."/>
        </authorList>
    </citation>
    <scope>NUCLEOTIDE SEQUENCE [LARGE SCALE GENOMIC DNA]</scope>
    <source>
        <strain evidence="6 7">NBRC 111993</strain>
    </source>
</reference>
<dbReference type="InterPro" id="IPR016162">
    <property type="entry name" value="Ald_DH_N"/>
</dbReference>
<evidence type="ECO:0000313" key="7">
    <source>
        <dbReference type="Proteomes" id="UP000478183"/>
    </source>
</evidence>
<dbReference type="GO" id="GO:0016620">
    <property type="term" value="F:oxidoreductase activity, acting on the aldehyde or oxo group of donors, NAD or NADP as acceptor"/>
    <property type="evidence" value="ECO:0007669"/>
    <property type="project" value="InterPro"/>
</dbReference>
<dbReference type="InterPro" id="IPR029510">
    <property type="entry name" value="Ald_DH_CS_GLU"/>
</dbReference>
<dbReference type="InterPro" id="IPR015590">
    <property type="entry name" value="Aldehyde_DH_dom"/>
</dbReference>
<name>A0A6L6JCS4_9RHOB</name>
<keyword evidence="7" id="KW-1185">Reference proteome</keyword>
<dbReference type="FunFam" id="3.40.605.10:FF:000007">
    <property type="entry name" value="NAD/NADP-dependent betaine aldehyde dehydrogenase"/>
    <property type="match status" value="1"/>
</dbReference>
<dbReference type="InterPro" id="IPR016163">
    <property type="entry name" value="Ald_DH_C"/>
</dbReference>
<dbReference type="FunFam" id="3.40.309.10:FF:000009">
    <property type="entry name" value="Aldehyde dehydrogenase A"/>
    <property type="match status" value="1"/>
</dbReference>
<feature type="domain" description="Aldehyde dehydrogenase" evidence="5">
    <location>
        <begin position="32"/>
        <end position="481"/>
    </location>
</feature>
<sequence>MPYDECSGLTASLHCDAFYIDGRWCPAPGGAQGAVVDPATETRIATVALGTAKDVDKAVSAAGRAFPAWAALHRTERIALLERICAAYERRMPEMAALITAEMGAPSRIALRAQAASGLAHLQEAVRVLEGFDPDEQMGTTLVTREPIGVCALITPWNWPMNQIACKVAPALAAGCTMVLKPSELSPLSALLFAEILDEAGLPPGVFNLVNGTGDGVGAALSAHPAVDLVSFTGSNRAGTAIAQAAATTVKRLHLELGGKSPNILLDDVDLAKAVPAAVRACFANSGQSCDAPTRLLVPQDRLAEAEALATNAANALRVGDPQDAETFMGPVANAAQFDRVQAMIASGIAEGARIVAGGPGRPEGLGKGYYVRPTVFSGLTSDMRILCEEVFGPVLCLQGYTSEADALRLANDTPYGLSSYVSSADPDRARRFARGLRAGMVHINGAPSDFAAPFGGYKASGNGSEWGRYGFEGYLEVKSIFGHG</sequence>
<feature type="active site" evidence="3">
    <location>
        <position position="256"/>
    </location>
</feature>
<keyword evidence="2 4" id="KW-0560">Oxidoreductase</keyword>
<evidence type="ECO:0000313" key="6">
    <source>
        <dbReference type="EMBL" id="MTH80003.1"/>
    </source>
</evidence>
<dbReference type="AlphaFoldDB" id="A0A6L6JCS4"/>
<dbReference type="PROSITE" id="PS00687">
    <property type="entry name" value="ALDEHYDE_DEHYDR_GLU"/>
    <property type="match status" value="1"/>
</dbReference>
<dbReference type="RefSeq" id="WP_155097353.1">
    <property type="nucleotide sequence ID" value="NZ_WMIE01000024.1"/>
</dbReference>
<evidence type="ECO:0000256" key="1">
    <source>
        <dbReference type="ARBA" id="ARBA00009986"/>
    </source>
</evidence>
<dbReference type="Pfam" id="PF00171">
    <property type="entry name" value="Aldedh"/>
    <property type="match status" value="1"/>
</dbReference>
<evidence type="ECO:0000256" key="4">
    <source>
        <dbReference type="RuleBase" id="RU003345"/>
    </source>
</evidence>
<comment type="caution">
    <text evidence="6">The sequence shown here is derived from an EMBL/GenBank/DDBJ whole genome shotgun (WGS) entry which is preliminary data.</text>
</comment>
<dbReference type="Proteomes" id="UP000478183">
    <property type="component" value="Unassembled WGS sequence"/>
</dbReference>